<evidence type="ECO:0000259" key="1">
    <source>
        <dbReference type="Pfam" id="PF00899"/>
    </source>
</evidence>
<dbReference type="PANTHER" id="PTHR10953:SF240">
    <property type="entry name" value="SULFUR CARRIER PROTEIN THIS ADENYLYLTRANSFERASE"/>
    <property type="match status" value="1"/>
</dbReference>
<dbReference type="InterPro" id="IPR000594">
    <property type="entry name" value="ThiF_NAD_FAD-bd"/>
</dbReference>
<reference evidence="3" key="1">
    <citation type="submission" date="2013-04" db="EMBL/GenBank/DDBJ databases">
        <title>Thioclava sp. 13D2W-2 Genome Sequencing.</title>
        <authorList>
            <person name="Lai Q."/>
            <person name="Li G."/>
            <person name="Shao Z."/>
        </authorList>
    </citation>
    <scope>NUCLEOTIDE SEQUENCE [LARGE SCALE GENOMIC DNA]</scope>
    <source>
        <strain evidence="3">13D2W-2</strain>
    </source>
</reference>
<dbReference type="PATRIC" id="fig|1317124.6.peg.2914"/>
<dbReference type="SUPFAM" id="SSF52821">
    <property type="entry name" value="Rhodanese/Cell cycle control phosphatase"/>
    <property type="match status" value="1"/>
</dbReference>
<dbReference type="GO" id="GO:0005829">
    <property type="term" value="C:cytosol"/>
    <property type="evidence" value="ECO:0007669"/>
    <property type="project" value="TreeGrafter"/>
</dbReference>
<evidence type="ECO:0000313" key="2">
    <source>
        <dbReference type="EMBL" id="KFE34217.1"/>
    </source>
</evidence>
<dbReference type="Gene3D" id="3.40.50.720">
    <property type="entry name" value="NAD(P)-binding Rossmann-like Domain"/>
    <property type="match status" value="1"/>
</dbReference>
<accession>A0A085TU20</accession>
<organism evidence="2 3">
    <name type="scientific">Thioclava atlantica</name>
    <dbReference type="NCBI Taxonomy" id="1317124"/>
    <lineage>
        <taxon>Bacteria</taxon>
        <taxon>Pseudomonadati</taxon>
        <taxon>Pseudomonadota</taxon>
        <taxon>Alphaproteobacteria</taxon>
        <taxon>Rhodobacterales</taxon>
        <taxon>Paracoccaceae</taxon>
        <taxon>Thioclava</taxon>
    </lineage>
</organism>
<proteinExistence type="predicted"/>
<evidence type="ECO:0000313" key="3">
    <source>
        <dbReference type="Proteomes" id="UP000028607"/>
    </source>
</evidence>
<protein>
    <submittedName>
        <fullName evidence="2">Thiamin biosynthesis protein ThiF</fullName>
    </submittedName>
</protein>
<dbReference type="CDD" id="cd00757">
    <property type="entry name" value="ThiF_MoeB_HesA_family"/>
    <property type="match status" value="1"/>
</dbReference>
<dbReference type="Pfam" id="PF00899">
    <property type="entry name" value="ThiF"/>
    <property type="match status" value="1"/>
</dbReference>
<dbReference type="STRING" id="1317124.DW2_14490"/>
<dbReference type="GO" id="GO:0004792">
    <property type="term" value="F:thiosulfate-cyanide sulfurtransferase activity"/>
    <property type="evidence" value="ECO:0007669"/>
    <property type="project" value="TreeGrafter"/>
</dbReference>
<dbReference type="GO" id="GO:0016779">
    <property type="term" value="F:nucleotidyltransferase activity"/>
    <property type="evidence" value="ECO:0007669"/>
    <property type="project" value="TreeGrafter"/>
</dbReference>
<keyword evidence="3" id="KW-1185">Reference proteome</keyword>
<feature type="domain" description="THIF-type NAD/FAD binding fold" evidence="1">
    <location>
        <begin position="4"/>
        <end position="227"/>
    </location>
</feature>
<comment type="caution">
    <text evidence="2">The sequence shown here is derived from an EMBL/GenBank/DDBJ whole genome shotgun (WGS) entry which is preliminary data.</text>
</comment>
<name>A0A085TU20_9RHOB</name>
<reference evidence="2 3" key="2">
    <citation type="journal article" date="2015" name="Antonie Van Leeuwenhoek">
        <title>Thioclava indica sp. nov., isolated from surface seawater of the Indian Ocean.</title>
        <authorList>
            <person name="Liu Y."/>
            <person name="Lai Q."/>
            <person name="Du J."/>
            <person name="Xu H."/>
            <person name="Jiang L."/>
            <person name="Shao Z."/>
        </authorList>
    </citation>
    <scope>NUCLEOTIDE SEQUENCE [LARGE SCALE GENOMIC DNA]</scope>
    <source>
        <strain evidence="2 3">13D2W-2</strain>
    </source>
</reference>
<dbReference type="RefSeq" id="WP_038147756.1">
    <property type="nucleotide sequence ID" value="NZ_AQRC01000012.1"/>
</dbReference>
<sequence>MSRYARQTCLPEIGTEGQARLAQARVLVIGAGGLGASVLPLLAGAGVGALRVIDPDRVEESNLHRQTLFRMGDLGRPKAEIAAESLRALNPDCEVSPGVFRLDPANARAELARVDLVIDAADSFAVTYALSDLCHARGLPLVSASVLGRSGYAGGFCGGAPSYRAVFPDLPPALQNCASAGVMGPAVASLGALQAQMALSVLLGHVPSPLGQLVSVDLATWRFSGFRFDGAPEPGSGSAVIALREIRPEDVVIDLRGEAEAPAPAHPRALRLSPEAVAAFQPDPGQRAVFVCATGLRAWCAATVLAARGPYETAIVAVGS</sequence>
<dbReference type="PANTHER" id="PTHR10953">
    <property type="entry name" value="UBIQUITIN-ACTIVATING ENZYME E1"/>
    <property type="match status" value="1"/>
</dbReference>
<dbReference type="OrthoDB" id="9804286at2"/>
<dbReference type="InterPro" id="IPR045886">
    <property type="entry name" value="ThiF/MoeB/HesA"/>
</dbReference>
<dbReference type="EMBL" id="AQRC01000012">
    <property type="protein sequence ID" value="KFE34217.1"/>
    <property type="molecule type" value="Genomic_DNA"/>
</dbReference>
<dbReference type="Proteomes" id="UP000028607">
    <property type="component" value="Unassembled WGS sequence"/>
</dbReference>
<dbReference type="GO" id="GO:0008146">
    <property type="term" value="F:sulfotransferase activity"/>
    <property type="evidence" value="ECO:0007669"/>
    <property type="project" value="TreeGrafter"/>
</dbReference>
<dbReference type="eggNOG" id="COG0476">
    <property type="taxonomic scope" value="Bacteria"/>
</dbReference>
<dbReference type="InterPro" id="IPR036873">
    <property type="entry name" value="Rhodanese-like_dom_sf"/>
</dbReference>
<gene>
    <name evidence="2" type="ORF">DW2_14490</name>
</gene>
<dbReference type="GO" id="GO:0008641">
    <property type="term" value="F:ubiquitin-like modifier activating enzyme activity"/>
    <property type="evidence" value="ECO:0007669"/>
    <property type="project" value="InterPro"/>
</dbReference>
<dbReference type="SUPFAM" id="SSF69572">
    <property type="entry name" value="Activating enzymes of the ubiquitin-like proteins"/>
    <property type="match status" value="1"/>
</dbReference>
<dbReference type="AlphaFoldDB" id="A0A085TU20"/>
<dbReference type="InterPro" id="IPR035985">
    <property type="entry name" value="Ubiquitin-activating_enz"/>
</dbReference>